<keyword evidence="3" id="KW-1185">Reference proteome</keyword>
<sequence>MKPPLLPAALAAMLGLVLPLAGAGQGFPLTATTWAVPASANASPGSGTYGFLDFSTNTDVANDRSWDVFDINGDSRPDIVVSGAGTGTRRDVVGGAANPHWEVYLSSGSGFATTATTWAVPPSQLAGAGAYGFYGLHNTTSGVGRRIWDVLDINGDHRPDIVATGVGTGSFYEVIGGVANPHWEIFLNTGTGFAPIATDWPVPPTANTGSGTYGFGTTSFNGIAQNRRSWSLFDVNGDTRPDIVVTSVGNGTSRDVLGGPAAPHWDVYLNTGTGFATTATTWVVPPSMNAGPNGFYLPAVTNTGISQRSWSTFDLNGDNRPDIVVTSEGDGTTRDVLGGAAAPHWEAYLNTGTGFVRTAMTWAVPPSAATGATNSYGFYDLNNSTTEANRRGWRTLDINGDARPDLVATSLGDGQYVNVIGAYNNPHWEVYLNTATGFDQTATSWAVPSNPNSYGFYDFYNTAITNYSRSWQVMDFNGDAKPDIVVTSIGNGTSRDVLGGAAAPHWDVYLNSGRPTATAPATAALAACEVFPTPTAGLLTLRTAPAYQGAPYQLLDGLGRVCAAGTVTAGAQVLDLQALPAGVYSLQLRTAAPRCLRVVKQ</sequence>
<dbReference type="RefSeq" id="WP_305007366.1">
    <property type="nucleotide sequence ID" value="NZ_JAUQSY010000009.1"/>
</dbReference>
<evidence type="ECO:0000313" key="2">
    <source>
        <dbReference type="EMBL" id="MDO7876033.1"/>
    </source>
</evidence>
<protein>
    <submittedName>
        <fullName evidence="2">T9SS type A sorting domain-containing protein</fullName>
    </submittedName>
</protein>
<proteinExistence type="predicted"/>
<accession>A0ABT9BCR5</accession>
<evidence type="ECO:0000313" key="3">
    <source>
        <dbReference type="Proteomes" id="UP001176429"/>
    </source>
</evidence>
<dbReference type="Proteomes" id="UP001176429">
    <property type="component" value="Unassembled WGS sequence"/>
</dbReference>
<dbReference type="EMBL" id="JAUQSY010000009">
    <property type="protein sequence ID" value="MDO7876033.1"/>
    <property type="molecule type" value="Genomic_DNA"/>
</dbReference>
<dbReference type="Gene3D" id="2.130.10.130">
    <property type="entry name" value="Integrin alpha, N-terminal"/>
    <property type="match status" value="2"/>
</dbReference>
<dbReference type="SUPFAM" id="SSF69318">
    <property type="entry name" value="Integrin alpha N-terminal domain"/>
    <property type="match status" value="1"/>
</dbReference>
<gene>
    <name evidence="2" type="ORF">Q5H93_14915</name>
</gene>
<name>A0ABT9BCR5_9BACT</name>
<feature type="chain" id="PRO_5045919338" evidence="1">
    <location>
        <begin position="24"/>
        <end position="601"/>
    </location>
</feature>
<reference evidence="2" key="1">
    <citation type="submission" date="2023-07" db="EMBL/GenBank/DDBJ databases">
        <authorList>
            <person name="Kim M.K."/>
        </authorList>
    </citation>
    <scope>NUCLEOTIDE SEQUENCE</scope>
    <source>
        <strain evidence="2">ASUV-10-1</strain>
    </source>
</reference>
<comment type="caution">
    <text evidence="2">The sequence shown here is derived from an EMBL/GenBank/DDBJ whole genome shotgun (WGS) entry which is preliminary data.</text>
</comment>
<organism evidence="2 3">
    <name type="scientific">Hymenobacter aranciens</name>
    <dbReference type="NCBI Taxonomy" id="3063996"/>
    <lineage>
        <taxon>Bacteria</taxon>
        <taxon>Pseudomonadati</taxon>
        <taxon>Bacteroidota</taxon>
        <taxon>Cytophagia</taxon>
        <taxon>Cytophagales</taxon>
        <taxon>Hymenobacteraceae</taxon>
        <taxon>Hymenobacter</taxon>
    </lineage>
</organism>
<keyword evidence="1" id="KW-0732">Signal</keyword>
<dbReference type="InterPro" id="IPR028994">
    <property type="entry name" value="Integrin_alpha_N"/>
</dbReference>
<feature type="signal peptide" evidence="1">
    <location>
        <begin position="1"/>
        <end position="23"/>
    </location>
</feature>
<evidence type="ECO:0000256" key="1">
    <source>
        <dbReference type="SAM" id="SignalP"/>
    </source>
</evidence>